<feature type="region of interest" description="Disordered" evidence="1">
    <location>
        <begin position="278"/>
        <end position="299"/>
    </location>
</feature>
<feature type="region of interest" description="Disordered" evidence="1">
    <location>
        <begin position="16"/>
        <end position="98"/>
    </location>
</feature>
<organism evidence="3">
    <name type="scientific">Streptomyces haneummycinicus</name>
    <dbReference type="NCBI Taxonomy" id="3074435"/>
    <lineage>
        <taxon>Bacteria</taxon>
        <taxon>Bacillati</taxon>
        <taxon>Actinomycetota</taxon>
        <taxon>Actinomycetes</taxon>
        <taxon>Kitasatosporales</taxon>
        <taxon>Streptomycetaceae</taxon>
        <taxon>Streptomyces</taxon>
    </lineage>
</organism>
<dbReference type="EMBL" id="AP035768">
    <property type="protein sequence ID" value="BFO16661.1"/>
    <property type="molecule type" value="Genomic_DNA"/>
</dbReference>
<reference evidence="3" key="2">
    <citation type="submission" date="2024-07" db="EMBL/GenBank/DDBJ databases">
        <title>Streptomyces haneummycinica sp. nov., a new antibiotic-producing actinobacterium isolated from marine sediment.</title>
        <authorList>
            <person name="Uemura M."/>
            <person name="Hamada M."/>
            <person name="Hirano S."/>
            <person name="Kobayashi K."/>
            <person name="Ohshiro T."/>
            <person name="Kobayashi T."/>
            <person name="Terahara T."/>
        </authorList>
    </citation>
    <scope>NUCLEOTIDE SEQUENCE</scope>
    <source>
        <strain evidence="3">KM77-8</strain>
    </source>
</reference>
<protein>
    <recommendedName>
        <fullName evidence="4">Transcriptional regulator</fullName>
    </recommendedName>
</protein>
<evidence type="ECO:0000256" key="1">
    <source>
        <dbReference type="SAM" id="MobiDB-lite"/>
    </source>
</evidence>
<proteinExistence type="predicted"/>
<sequence>MLVALAAACALLATVGSLSALPDDRRPSAEGGGPVDPAPSGSGSAPGSTATTPPGRTPPPSSSPSPTTRTRPSSSPAPRRKPANPGTSKAPAASPPLTWSADSQAWAYGCGHDYVIARPPDQVPPPPAPQDAGTWAATQAAVHGGETLVELSVQGTSGTAVVLTALRVRVAGRSGPVPGNAYAMDQGCGGALTPRYFDVDLDKDRPIARAVAGNDAGTPVPAVRMPYRVSASDPEVLLVTARTAGCDCRWYLELDWSSQGRTGTVRVDDHGRPFRTSGIEGLPHYEYDTSSRGWQPRAG</sequence>
<keyword evidence="2" id="KW-0732">Signal</keyword>
<evidence type="ECO:0000256" key="2">
    <source>
        <dbReference type="SAM" id="SignalP"/>
    </source>
</evidence>
<feature type="compositionally biased region" description="Low complexity" evidence="1">
    <location>
        <begin position="64"/>
        <end position="77"/>
    </location>
</feature>
<feature type="signal peptide" evidence="2">
    <location>
        <begin position="1"/>
        <end position="20"/>
    </location>
</feature>
<dbReference type="AlphaFoldDB" id="A0AAT9HGW1"/>
<evidence type="ECO:0008006" key="4">
    <source>
        <dbReference type="Google" id="ProtNLM"/>
    </source>
</evidence>
<feature type="compositionally biased region" description="Low complexity" evidence="1">
    <location>
        <begin position="38"/>
        <end position="54"/>
    </location>
</feature>
<evidence type="ECO:0000313" key="3">
    <source>
        <dbReference type="EMBL" id="BFO16661.1"/>
    </source>
</evidence>
<feature type="chain" id="PRO_5043602559" description="Transcriptional regulator" evidence="2">
    <location>
        <begin position="21"/>
        <end position="299"/>
    </location>
</feature>
<reference evidence="3" key="1">
    <citation type="submission" date="2024-06" db="EMBL/GenBank/DDBJ databases">
        <authorList>
            <consortium name="consrtm"/>
            <person name="Uemura M."/>
            <person name="Terahara T."/>
        </authorList>
    </citation>
    <scope>NUCLEOTIDE SEQUENCE</scope>
    <source>
        <strain evidence="3">KM77-8</strain>
    </source>
</reference>
<gene>
    <name evidence="3" type="ORF">SHKM778_30490</name>
</gene>
<name>A0AAT9HGW1_9ACTN</name>
<accession>A0AAT9HGW1</accession>